<dbReference type="Proteomes" id="UP000759298">
    <property type="component" value="Unassembled WGS sequence"/>
</dbReference>
<feature type="transmembrane region" description="Helical" evidence="1">
    <location>
        <begin position="24"/>
        <end position="44"/>
    </location>
</feature>
<feature type="transmembrane region" description="Helical" evidence="1">
    <location>
        <begin position="128"/>
        <end position="146"/>
    </location>
</feature>
<comment type="caution">
    <text evidence="2">The sequence shown here is derived from an EMBL/GenBank/DDBJ whole genome shotgun (WGS) entry which is preliminary data.</text>
</comment>
<keyword evidence="1" id="KW-1133">Transmembrane helix</keyword>
<evidence type="ECO:0000313" key="2">
    <source>
        <dbReference type="EMBL" id="MBY8336046.1"/>
    </source>
</evidence>
<feature type="transmembrane region" description="Helical" evidence="1">
    <location>
        <begin position="97"/>
        <end position="122"/>
    </location>
</feature>
<feature type="transmembrane region" description="Helical" evidence="1">
    <location>
        <begin position="64"/>
        <end position="85"/>
    </location>
</feature>
<dbReference type="EMBL" id="JAHWXP010000001">
    <property type="protein sequence ID" value="MBY8336046.1"/>
    <property type="molecule type" value="Genomic_DNA"/>
</dbReference>
<accession>A0ABS7PAF7</accession>
<evidence type="ECO:0000256" key="1">
    <source>
        <dbReference type="SAM" id="Phobius"/>
    </source>
</evidence>
<organism evidence="2 3">
    <name type="scientific">Alteriqipengyuania abyssalis</name>
    <dbReference type="NCBI Taxonomy" id="2860200"/>
    <lineage>
        <taxon>Bacteria</taxon>
        <taxon>Pseudomonadati</taxon>
        <taxon>Pseudomonadota</taxon>
        <taxon>Alphaproteobacteria</taxon>
        <taxon>Sphingomonadales</taxon>
        <taxon>Erythrobacteraceae</taxon>
        <taxon>Alteriqipengyuania</taxon>
    </lineage>
</organism>
<sequence length="150" mass="16133">MDHEPDDIRNPGEARNRARQRRKWAFLLFAGLVGAVIGALLSGLENGEGNFLVGQIETLTMPAWAAIAMAAAFFFAFAVLPVWGFTQIDDYQMRQNLIGYAGGCIAAVAGYPIWAVLAMGGLVPHPTAFGIFVIAFAATMLTFLAVKLRG</sequence>
<dbReference type="RefSeq" id="WP_222823768.1">
    <property type="nucleotide sequence ID" value="NZ_JAHWXP010000001.1"/>
</dbReference>
<protein>
    <submittedName>
        <fullName evidence="2">Uncharacterized protein</fullName>
    </submittedName>
</protein>
<keyword evidence="3" id="KW-1185">Reference proteome</keyword>
<evidence type="ECO:0000313" key="3">
    <source>
        <dbReference type="Proteomes" id="UP000759298"/>
    </source>
</evidence>
<gene>
    <name evidence="2" type="ORF">KYN89_03210</name>
</gene>
<reference evidence="2 3" key="1">
    <citation type="submission" date="2021-07" db="EMBL/GenBank/DDBJ databases">
        <title>Alteriqipengyuania abyssalis NZ-12B nov, sp.nov isolated from deep sea sponge in pacific ocean.</title>
        <authorList>
            <person name="Tareen S."/>
            <person name="Wink J."/>
        </authorList>
    </citation>
    <scope>NUCLEOTIDE SEQUENCE [LARGE SCALE GENOMIC DNA]</scope>
    <source>
        <strain evidence="2 3">NZ-12B</strain>
    </source>
</reference>
<name>A0ABS7PAF7_9SPHN</name>
<keyword evidence="1" id="KW-0812">Transmembrane</keyword>
<keyword evidence="1" id="KW-0472">Membrane</keyword>
<proteinExistence type="predicted"/>